<organism evidence="2 3">
    <name type="scientific">Methanooceanicella nereidis</name>
    <dbReference type="NCBI Taxonomy" id="2052831"/>
    <lineage>
        <taxon>Archaea</taxon>
        <taxon>Methanobacteriati</taxon>
        <taxon>Methanobacteriota</taxon>
        <taxon>Stenosarchaea group</taxon>
        <taxon>Methanomicrobia</taxon>
        <taxon>Methanocellales</taxon>
        <taxon>Methanocellaceae</taxon>
        <taxon>Methanooceanicella</taxon>
    </lineage>
</organism>
<reference evidence="2 3" key="1">
    <citation type="submission" date="2017-11" db="EMBL/GenBank/DDBJ databases">
        <title>Isolation and Characterization of Family Methanocellaceae Species from Potential Methane Hydrate Area Offshore Southwestern Taiwan.</title>
        <authorList>
            <person name="Zhang W.-L."/>
            <person name="Chen W.-C."/>
            <person name="Lai M.-C."/>
            <person name="Chen S.-C."/>
        </authorList>
    </citation>
    <scope>NUCLEOTIDE SEQUENCE [LARGE SCALE GENOMIC DNA]</scope>
    <source>
        <strain evidence="2 3">CWC-04</strain>
    </source>
</reference>
<dbReference type="Proteomes" id="UP001320159">
    <property type="component" value="Unassembled WGS sequence"/>
</dbReference>
<keyword evidence="2" id="KW-0830">Ubiquinone</keyword>
<evidence type="ECO:0000259" key="1">
    <source>
        <dbReference type="Pfam" id="PF08241"/>
    </source>
</evidence>
<name>A0AAP2RGD6_9EURY</name>
<sequence>MSAGDTISADTEYLKKYNAETYNEASEIYDSYKGLFFPYLFGRIREIIENRFTPMLKPGARVLDIGCGTGQQTMYFKEKGFDVVGVDISKGLVKVANKKLQDNKCIVSDACKLPFRDSSFDAISSAGSTLNHIPDYHCFFEEICRVLKPGGVVFLESDNKWRMDMFWCLASSMTGDSLDYHEKLENVLGYFKRPISQGYPYVFPLSFSEEKIRMLHLRTFTYRELEKEFFRRGCSINSVYGIHSVTNLIPSPLMLKDNPGKLCSGIFNMLSPVEDITYGTWPVNRLGMSIVVIAKKS</sequence>
<proteinExistence type="predicted"/>
<feature type="domain" description="Methyltransferase type 11" evidence="1">
    <location>
        <begin position="63"/>
        <end position="154"/>
    </location>
</feature>
<comment type="caution">
    <text evidence="2">The sequence shown here is derived from an EMBL/GenBank/DDBJ whole genome shotgun (WGS) entry which is preliminary data.</text>
</comment>
<dbReference type="Pfam" id="PF08241">
    <property type="entry name" value="Methyltransf_11"/>
    <property type="match status" value="1"/>
</dbReference>
<protein>
    <submittedName>
        <fullName evidence="2">Ubiquinone biosynthesis protein UbiE</fullName>
    </submittedName>
</protein>
<dbReference type="InterPro" id="IPR013216">
    <property type="entry name" value="Methyltransf_11"/>
</dbReference>
<evidence type="ECO:0000313" key="3">
    <source>
        <dbReference type="Proteomes" id="UP001320159"/>
    </source>
</evidence>
<accession>A0AAP2RGD6</accession>
<dbReference type="PANTHER" id="PTHR43591">
    <property type="entry name" value="METHYLTRANSFERASE"/>
    <property type="match status" value="1"/>
</dbReference>
<dbReference type="Gene3D" id="3.40.50.150">
    <property type="entry name" value="Vaccinia Virus protein VP39"/>
    <property type="match status" value="1"/>
</dbReference>
<dbReference type="InterPro" id="IPR029063">
    <property type="entry name" value="SAM-dependent_MTases_sf"/>
</dbReference>
<dbReference type="AlphaFoldDB" id="A0AAP2RGD6"/>
<dbReference type="EMBL" id="PGCK01000017">
    <property type="protein sequence ID" value="MCD1296301.1"/>
    <property type="molecule type" value="Genomic_DNA"/>
</dbReference>
<dbReference type="SUPFAM" id="SSF53335">
    <property type="entry name" value="S-adenosyl-L-methionine-dependent methyltransferases"/>
    <property type="match status" value="1"/>
</dbReference>
<gene>
    <name evidence="2" type="ORF">CUJ83_14960</name>
</gene>
<dbReference type="GO" id="GO:0008757">
    <property type="term" value="F:S-adenosylmethionine-dependent methyltransferase activity"/>
    <property type="evidence" value="ECO:0007669"/>
    <property type="project" value="InterPro"/>
</dbReference>
<evidence type="ECO:0000313" key="2">
    <source>
        <dbReference type="EMBL" id="MCD1296301.1"/>
    </source>
</evidence>
<dbReference type="CDD" id="cd02440">
    <property type="entry name" value="AdoMet_MTases"/>
    <property type="match status" value="1"/>
</dbReference>
<keyword evidence="3" id="KW-1185">Reference proteome</keyword>